<gene>
    <name evidence="2" type="ORF">RRG08_055207</name>
</gene>
<protein>
    <recommendedName>
        <fullName evidence="1">Mutator-like transposase domain-containing protein</fullName>
    </recommendedName>
</protein>
<feature type="domain" description="Mutator-like transposase" evidence="1">
    <location>
        <begin position="15"/>
        <end position="78"/>
    </location>
</feature>
<name>A0AAE0XTK9_9GAST</name>
<dbReference type="Pfam" id="PF20700">
    <property type="entry name" value="Mutator"/>
    <property type="match status" value="1"/>
</dbReference>
<reference evidence="2" key="1">
    <citation type="journal article" date="2023" name="G3 (Bethesda)">
        <title>A reference genome for the long-term kleptoplast-retaining sea slug Elysia crispata morphotype clarki.</title>
        <authorList>
            <person name="Eastman K.E."/>
            <person name="Pendleton A.L."/>
            <person name="Shaikh M.A."/>
            <person name="Suttiyut T."/>
            <person name="Ogas R."/>
            <person name="Tomko P."/>
            <person name="Gavelis G."/>
            <person name="Widhalm J.R."/>
            <person name="Wisecaver J.H."/>
        </authorList>
    </citation>
    <scope>NUCLEOTIDE SEQUENCE</scope>
    <source>
        <strain evidence="2">ECLA1</strain>
    </source>
</reference>
<comment type="caution">
    <text evidence="2">The sequence shown here is derived from an EMBL/GenBank/DDBJ whole genome shotgun (WGS) entry which is preliminary data.</text>
</comment>
<evidence type="ECO:0000259" key="1">
    <source>
        <dbReference type="Pfam" id="PF20700"/>
    </source>
</evidence>
<dbReference type="Proteomes" id="UP001283361">
    <property type="component" value="Unassembled WGS sequence"/>
</dbReference>
<keyword evidence="3" id="KW-1185">Reference proteome</keyword>
<dbReference type="InterPro" id="IPR049012">
    <property type="entry name" value="Mutator_transp_dom"/>
</dbReference>
<dbReference type="EMBL" id="JAWDGP010007676">
    <property type="protein sequence ID" value="KAK3709046.1"/>
    <property type="molecule type" value="Genomic_DNA"/>
</dbReference>
<accession>A0AAE0XTK9</accession>
<dbReference type="AlphaFoldDB" id="A0AAE0XTK9"/>
<evidence type="ECO:0000313" key="3">
    <source>
        <dbReference type="Proteomes" id="UP001283361"/>
    </source>
</evidence>
<sequence length="79" mass="9100">MKKKGEAAYIEWWEQHKMSCTINHTHSAEMMEVEVAKVMFSCSRGRGLSYTTLFADGDCKTFNELLELRPYGDTSICKE</sequence>
<proteinExistence type="predicted"/>
<organism evidence="2 3">
    <name type="scientific">Elysia crispata</name>
    <name type="common">lettuce slug</name>
    <dbReference type="NCBI Taxonomy" id="231223"/>
    <lineage>
        <taxon>Eukaryota</taxon>
        <taxon>Metazoa</taxon>
        <taxon>Spiralia</taxon>
        <taxon>Lophotrochozoa</taxon>
        <taxon>Mollusca</taxon>
        <taxon>Gastropoda</taxon>
        <taxon>Heterobranchia</taxon>
        <taxon>Euthyneura</taxon>
        <taxon>Panpulmonata</taxon>
        <taxon>Sacoglossa</taxon>
        <taxon>Placobranchoidea</taxon>
        <taxon>Plakobranchidae</taxon>
        <taxon>Elysia</taxon>
    </lineage>
</organism>
<evidence type="ECO:0000313" key="2">
    <source>
        <dbReference type="EMBL" id="KAK3709046.1"/>
    </source>
</evidence>